<reference evidence="3" key="3">
    <citation type="submission" date="2023-05" db="EMBL/GenBank/DDBJ databases">
        <authorList>
            <person name="Smith C.H."/>
        </authorList>
    </citation>
    <scope>NUCLEOTIDE SEQUENCE</scope>
    <source>
        <strain evidence="3">CHS0354</strain>
        <tissue evidence="3">Mantle</tissue>
    </source>
</reference>
<dbReference type="PANTHER" id="PTHR11373:SF4">
    <property type="entry name" value="DEOXYNUCLEOSIDE TRIPHOSPHATE TRIPHOSPHOHYDROLASE SAMHD1"/>
    <property type="match status" value="1"/>
</dbReference>
<dbReference type="PANTHER" id="PTHR11373">
    <property type="entry name" value="DEOXYNUCLEOSIDE TRIPHOSPHATE TRIPHOSPHOHYDROLASE"/>
    <property type="match status" value="1"/>
</dbReference>
<dbReference type="InterPro" id="IPR003607">
    <property type="entry name" value="HD/PDEase_dom"/>
</dbReference>
<keyword evidence="4" id="KW-1185">Reference proteome</keyword>
<reference evidence="3" key="1">
    <citation type="journal article" date="2021" name="Genome Biol. Evol.">
        <title>A High-Quality Reference Genome for a Parasitic Bivalve with Doubly Uniparental Inheritance (Bivalvia: Unionida).</title>
        <authorList>
            <person name="Smith C.H."/>
        </authorList>
    </citation>
    <scope>NUCLEOTIDE SEQUENCE</scope>
    <source>
        <strain evidence="3">CHS0354</strain>
    </source>
</reference>
<dbReference type="Pfam" id="PF01966">
    <property type="entry name" value="HD"/>
    <property type="match status" value="1"/>
</dbReference>
<feature type="non-terminal residue" evidence="3">
    <location>
        <position position="479"/>
    </location>
</feature>
<evidence type="ECO:0000313" key="4">
    <source>
        <dbReference type="Proteomes" id="UP001195483"/>
    </source>
</evidence>
<dbReference type="Gene3D" id="1.10.3210.10">
    <property type="entry name" value="Hypothetical protein af1432"/>
    <property type="match status" value="1"/>
</dbReference>
<evidence type="ECO:0000313" key="3">
    <source>
        <dbReference type="EMBL" id="KAK3598427.1"/>
    </source>
</evidence>
<dbReference type="GO" id="GO:0006203">
    <property type="term" value="P:dGTP catabolic process"/>
    <property type="evidence" value="ECO:0007669"/>
    <property type="project" value="TreeGrafter"/>
</dbReference>
<dbReference type="AlphaFoldDB" id="A0AAE0W2U3"/>
<evidence type="ECO:0000259" key="2">
    <source>
        <dbReference type="SMART" id="SM00471"/>
    </source>
</evidence>
<dbReference type="CDD" id="cd00077">
    <property type="entry name" value="HDc"/>
    <property type="match status" value="1"/>
</dbReference>
<name>A0AAE0W2U3_9BIVA</name>
<dbReference type="SUPFAM" id="SSF109604">
    <property type="entry name" value="HD-domain/PDEase-like"/>
    <property type="match status" value="1"/>
</dbReference>
<comment type="caution">
    <text evidence="3">The sequence shown here is derived from an EMBL/GenBank/DDBJ whole genome shotgun (WGS) entry which is preliminary data.</text>
</comment>
<dbReference type="InterPro" id="IPR050135">
    <property type="entry name" value="dGTPase-like"/>
</dbReference>
<accession>A0AAE0W2U3</accession>
<evidence type="ECO:0000256" key="1">
    <source>
        <dbReference type="ARBA" id="ARBA00005776"/>
    </source>
</evidence>
<dbReference type="GO" id="GO:0005634">
    <property type="term" value="C:nucleus"/>
    <property type="evidence" value="ECO:0007669"/>
    <property type="project" value="TreeGrafter"/>
</dbReference>
<dbReference type="InterPro" id="IPR006674">
    <property type="entry name" value="HD_domain"/>
</dbReference>
<reference evidence="3" key="2">
    <citation type="journal article" date="2021" name="Genome Biol. Evol.">
        <title>Developing a high-quality reference genome for a parasitic bivalve with doubly uniparental inheritance (Bivalvia: Unionida).</title>
        <authorList>
            <person name="Smith C.H."/>
        </authorList>
    </citation>
    <scope>NUCLEOTIDE SEQUENCE</scope>
    <source>
        <strain evidence="3">CHS0354</strain>
        <tissue evidence="3">Mantle</tissue>
    </source>
</reference>
<dbReference type="EMBL" id="JAEAOA010001013">
    <property type="protein sequence ID" value="KAK3598427.1"/>
    <property type="molecule type" value="Genomic_DNA"/>
</dbReference>
<dbReference type="GO" id="GO:0008832">
    <property type="term" value="F:dGTPase activity"/>
    <property type="evidence" value="ECO:0007669"/>
    <property type="project" value="TreeGrafter"/>
</dbReference>
<dbReference type="Proteomes" id="UP001195483">
    <property type="component" value="Unassembled WGS sequence"/>
</dbReference>
<dbReference type="Gene3D" id="3.30.70.2760">
    <property type="match status" value="1"/>
</dbReference>
<gene>
    <name evidence="3" type="ORF">CHS0354_016425</name>
</gene>
<proteinExistence type="inferred from homology"/>
<organism evidence="3 4">
    <name type="scientific">Potamilus streckersoni</name>
    <dbReference type="NCBI Taxonomy" id="2493646"/>
    <lineage>
        <taxon>Eukaryota</taxon>
        <taxon>Metazoa</taxon>
        <taxon>Spiralia</taxon>
        <taxon>Lophotrochozoa</taxon>
        <taxon>Mollusca</taxon>
        <taxon>Bivalvia</taxon>
        <taxon>Autobranchia</taxon>
        <taxon>Heteroconchia</taxon>
        <taxon>Palaeoheterodonta</taxon>
        <taxon>Unionida</taxon>
        <taxon>Unionoidea</taxon>
        <taxon>Unionidae</taxon>
        <taxon>Ambleminae</taxon>
        <taxon>Lampsilini</taxon>
        <taxon>Potamilus</taxon>
    </lineage>
</organism>
<comment type="similarity">
    <text evidence="1">Belongs to the SAMHD1 family.</text>
</comment>
<sequence>IILDPVYGTIHLDYLSVKIIDTPWFQRLRYIKQLSLADYVYPGATHTRFAHSIGVYHLARQMIKQIETHPTTKMDDFDKRCIRVAALCHDLGHGPFSHLYEQIGKELGVVTLEHEDVSQAVMEQILRGDSFFEKCFDTKFEEAITLIKTLINPKNINLNPEVNKKRYMYQIVSNKYSGVDVDKWDYFNRDAIACGVPEGFQYDRALSVARVVKVDETAQGEKMDETAQGDKKDKTKSFLFELAYRDYDALNFYNMYNTRLTMYRKVYKHKVVVALELMMKDVFTLVQKQLTQGEGLDLFPLKNANDLTDSSKLNAFQELNDSVLFTIKGNNEAGLLIDRIHNRKLYVMIIDILIPEDKDPEQKEKEVRQTIEDLIKKHHYNNPTDVEIKKITFDYGDKRDDPVSKLCFYKKGRLDSGYRTSRKWVSSILPSSFQEVHLRVYYKKESPAVGEEFKKALEDLEKQLHASDEGSSPTKMPRQ</sequence>
<protein>
    <recommendedName>
        <fullName evidence="2">HD/PDEase domain-containing protein</fullName>
    </recommendedName>
</protein>
<feature type="domain" description="HD/PDEase" evidence="2">
    <location>
        <begin position="44"/>
        <end position="196"/>
    </location>
</feature>
<dbReference type="SMART" id="SM00471">
    <property type="entry name" value="HDc"/>
    <property type="match status" value="1"/>
</dbReference>